<reference evidence="3" key="1">
    <citation type="journal article" date="2019" name="Int. J. Syst. Evol. Microbiol.">
        <title>The Global Catalogue of Microorganisms (GCM) 10K type strain sequencing project: providing services to taxonomists for standard genome sequencing and annotation.</title>
        <authorList>
            <consortium name="The Broad Institute Genomics Platform"/>
            <consortium name="The Broad Institute Genome Sequencing Center for Infectious Disease"/>
            <person name="Wu L."/>
            <person name="Ma J."/>
        </authorList>
    </citation>
    <scope>NUCLEOTIDE SEQUENCE [LARGE SCALE GENOMIC DNA]</scope>
    <source>
        <strain evidence="3">KCTC 3950</strain>
    </source>
</reference>
<dbReference type="InterPro" id="IPR029068">
    <property type="entry name" value="Glyas_Bleomycin-R_OHBP_Dase"/>
</dbReference>
<evidence type="ECO:0000313" key="2">
    <source>
        <dbReference type="EMBL" id="MFD2611173.1"/>
    </source>
</evidence>
<sequence length="285" mass="31388">MRGRLTLNVPIDHVGIVGRNVVEMREALGRLGFYSPGVTSLALGDDSGRQPSRNSHFVFDAGYIELIASQGDDHLARYVSRREGLHILAMASGNAQASREAFQRLSLQPAGTLVSTRPAVHGEVTGTASFEWFGFAEPSFPEGLVCVVEHLTPELIYQKERFQHPNGAFRLDEVILLVDDTDQAAERYGSLSFAHCNVNPLQNHVTWCGRLTLLDEARSRERFSGLETDIRNGFLGFIVAVKSMPQVHHMLQKSGIPYQTSADGVVWVQPETAAGSLVGFRESIE</sequence>
<evidence type="ECO:0000313" key="3">
    <source>
        <dbReference type="Proteomes" id="UP001597541"/>
    </source>
</evidence>
<name>A0ABW5P9M0_9BACL</name>
<keyword evidence="3" id="KW-1185">Reference proteome</keyword>
<accession>A0ABW5P9M0</accession>
<dbReference type="RefSeq" id="WP_377599550.1">
    <property type="nucleotide sequence ID" value="NZ_JBHUME010000002.1"/>
</dbReference>
<dbReference type="SUPFAM" id="SSF54593">
    <property type="entry name" value="Glyoxalase/Bleomycin resistance protein/Dihydroxybiphenyl dioxygenase"/>
    <property type="match status" value="1"/>
</dbReference>
<dbReference type="Proteomes" id="UP001597541">
    <property type="component" value="Unassembled WGS sequence"/>
</dbReference>
<proteinExistence type="predicted"/>
<feature type="domain" description="Glyoxalase-like" evidence="1">
    <location>
        <begin position="11"/>
        <end position="190"/>
    </location>
</feature>
<dbReference type="InterPro" id="IPR025870">
    <property type="entry name" value="Glyoxalase-like_dom"/>
</dbReference>
<comment type="caution">
    <text evidence="2">The sequence shown here is derived from an EMBL/GenBank/DDBJ whole genome shotgun (WGS) entry which is preliminary data.</text>
</comment>
<evidence type="ECO:0000259" key="1">
    <source>
        <dbReference type="Pfam" id="PF13468"/>
    </source>
</evidence>
<dbReference type="Gene3D" id="3.10.180.10">
    <property type="entry name" value="2,3-Dihydroxybiphenyl 1,2-Dioxygenase, domain 1"/>
    <property type="match status" value="1"/>
</dbReference>
<dbReference type="Pfam" id="PF13468">
    <property type="entry name" value="Glyoxalase_3"/>
    <property type="match status" value="1"/>
</dbReference>
<organism evidence="2 3">
    <name type="scientific">Paenibacillus gansuensis</name>
    <dbReference type="NCBI Taxonomy" id="306542"/>
    <lineage>
        <taxon>Bacteria</taxon>
        <taxon>Bacillati</taxon>
        <taxon>Bacillota</taxon>
        <taxon>Bacilli</taxon>
        <taxon>Bacillales</taxon>
        <taxon>Paenibacillaceae</taxon>
        <taxon>Paenibacillus</taxon>
    </lineage>
</organism>
<protein>
    <submittedName>
        <fullName evidence="2">VOC family protein</fullName>
    </submittedName>
</protein>
<dbReference type="EMBL" id="JBHUME010000002">
    <property type="protein sequence ID" value="MFD2611173.1"/>
    <property type="molecule type" value="Genomic_DNA"/>
</dbReference>
<gene>
    <name evidence="2" type="ORF">ACFSUF_01890</name>
</gene>